<proteinExistence type="predicted"/>
<dbReference type="Proteomes" id="UP001498421">
    <property type="component" value="Unassembled WGS sequence"/>
</dbReference>
<evidence type="ECO:0000313" key="4">
    <source>
        <dbReference type="Proteomes" id="UP001498421"/>
    </source>
</evidence>
<keyword evidence="4" id="KW-1185">Reference proteome</keyword>
<keyword evidence="2" id="KW-0732">Signal</keyword>
<reference evidence="3 4" key="1">
    <citation type="journal article" date="2025" name="Microbiol. Resour. Announc.">
        <title>Draft genome sequences for Neonectria magnoliae and Neonectria punicea, canker pathogens of Liriodendron tulipifera and Acer saccharum in West Virginia.</title>
        <authorList>
            <person name="Petronek H.M."/>
            <person name="Kasson M.T."/>
            <person name="Metheny A.M."/>
            <person name="Stauder C.M."/>
            <person name="Lovett B."/>
            <person name="Lynch S.C."/>
            <person name="Garnas J.R."/>
            <person name="Kasson L.R."/>
            <person name="Stajich J.E."/>
        </authorList>
    </citation>
    <scope>NUCLEOTIDE SEQUENCE [LARGE SCALE GENOMIC DNA]</scope>
    <source>
        <strain evidence="3 4">NRRL 64651</strain>
    </source>
</reference>
<dbReference type="EMBL" id="JAZAVK010000134">
    <property type="protein sequence ID" value="KAK7420464.1"/>
    <property type="molecule type" value="Genomic_DNA"/>
</dbReference>
<gene>
    <name evidence="3" type="ORF">QQZ08_010380</name>
</gene>
<feature type="chain" id="PRO_5046184224" evidence="2">
    <location>
        <begin position="31"/>
        <end position="151"/>
    </location>
</feature>
<evidence type="ECO:0000313" key="3">
    <source>
        <dbReference type="EMBL" id="KAK7420464.1"/>
    </source>
</evidence>
<feature type="compositionally biased region" description="Gly residues" evidence="1">
    <location>
        <begin position="107"/>
        <end position="117"/>
    </location>
</feature>
<evidence type="ECO:0000256" key="2">
    <source>
        <dbReference type="SAM" id="SignalP"/>
    </source>
</evidence>
<organism evidence="3 4">
    <name type="scientific">Neonectria magnoliae</name>
    <dbReference type="NCBI Taxonomy" id="2732573"/>
    <lineage>
        <taxon>Eukaryota</taxon>
        <taxon>Fungi</taxon>
        <taxon>Dikarya</taxon>
        <taxon>Ascomycota</taxon>
        <taxon>Pezizomycotina</taxon>
        <taxon>Sordariomycetes</taxon>
        <taxon>Hypocreomycetidae</taxon>
        <taxon>Hypocreales</taxon>
        <taxon>Nectriaceae</taxon>
        <taxon>Neonectria</taxon>
    </lineage>
</organism>
<evidence type="ECO:0000256" key="1">
    <source>
        <dbReference type="SAM" id="MobiDB-lite"/>
    </source>
</evidence>
<comment type="caution">
    <text evidence="3">The sequence shown here is derived from an EMBL/GenBank/DDBJ whole genome shotgun (WGS) entry which is preliminary data.</text>
</comment>
<feature type="region of interest" description="Disordered" evidence="1">
    <location>
        <begin position="105"/>
        <end position="124"/>
    </location>
</feature>
<name>A0ABR1HHH1_9HYPO</name>
<sequence>MRFSITFMSSTTTMITTALLLSFLIVQSMAISDSALTTTFAAPQNPLVRRAEDVGSACDSEGQWNCMTNSWQRCAGGLWSEEIQCAEGTTCTPSGHTTEFRVEYEGNGDGDGNGTSGSNGSSIGPKGTLSKATALATLGLWTVLAVVGGTC</sequence>
<protein>
    <submittedName>
        <fullName evidence="3">Uncharacterized protein</fullName>
    </submittedName>
</protein>
<accession>A0ABR1HHH1</accession>
<feature type="signal peptide" evidence="2">
    <location>
        <begin position="1"/>
        <end position="30"/>
    </location>
</feature>